<feature type="transmembrane region" description="Helical" evidence="1">
    <location>
        <begin position="56"/>
        <end position="75"/>
    </location>
</feature>
<gene>
    <name evidence="2" type="ORF">ACFQS8_10725</name>
</gene>
<feature type="transmembrane region" description="Helical" evidence="1">
    <location>
        <begin position="25"/>
        <end position="44"/>
    </location>
</feature>
<dbReference type="PANTHER" id="PTHR38592:SF3">
    <property type="entry name" value="BLL4819 PROTEIN"/>
    <property type="match status" value="1"/>
</dbReference>
<feature type="transmembrane region" description="Helical" evidence="1">
    <location>
        <begin position="327"/>
        <end position="347"/>
    </location>
</feature>
<feature type="transmembrane region" description="Helical" evidence="1">
    <location>
        <begin position="179"/>
        <end position="201"/>
    </location>
</feature>
<feature type="transmembrane region" description="Helical" evidence="1">
    <location>
        <begin position="150"/>
        <end position="172"/>
    </location>
</feature>
<dbReference type="Proteomes" id="UP001596492">
    <property type="component" value="Unassembled WGS sequence"/>
</dbReference>
<feature type="transmembrane region" description="Helical" evidence="1">
    <location>
        <begin position="285"/>
        <end position="306"/>
    </location>
</feature>
<keyword evidence="1" id="KW-0472">Membrane</keyword>
<comment type="caution">
    <text evidence="2">The sequence shown here is derived from an EMBL/GenBank/DDBJ whole genome shotgun (WGS) entry which is preliminary data.</text>
</comment>
<feature type="transmembrane region" description="Helical" evidence="1">
    <location>
        <begin position="353"/>
        <end position="372"/>
    </location>
</feature>
<evidence type="ECO:0000313" key="3">
    <source>
        <dbReference type="Proteomes" id="UP001596492"/>
    </source>
</evidence>
<feature type="transmembrane region" description="Helical" evidence="1">
    <location>
        <begin position="245"/>
        <end position="265"/>
    </location>
</feature>
<keyword evidence="1" id="KW-0812">Transmembrane</keyword>
<feature type="transmembrane region" description="Helical" evidence="1">
    <location>
        <begin position="213"/>
        <end position="233"/>
    </location>
</feature>
<keyword evidence="3" id="KW-1185">Reference proteome</keyword>
<protein>
    <submittedName>
        <fullName evidence="2">OpgC family protein</fullName>
    </submittedName>
</protein>
<reference evidence="3" key="1">
    <citation type="journal article" date="2019" name="Int. J. Syst. Evol. Microbiol.">
        <title>The Global Catalogue of Microorganisms (GCM) 10K type strain sequencing project: providing services to taxonomists for standard genome sequencing and annotation.</title>
        <authorList>
            <consortium name="The Broad Institute Genomics Platform"/>
            <consortium name="The Broad Institute Genome Sequencing Center for Infectious Disease"/>
            <person name="Wu L."/>
            <person name="Ma J."/>
        </authorList>
    </citation>
    <scope>NUCLEOTIDE SEQUENCE [LARGE SCALE GENOMIC DNA]</scope>
    <source>
        <strain evidence="3">CCUG 51308</strain>
    </source>
</reference>
<dbReference type="PIRSF" id="PIRSF028704">
    <property type="entry name" value="UPC028704"/>
    <property type="match status" value="1"/>
</dbReference>
<accession>A0ABW2ILS3</accession>
<sequence length="398" mass="44992">MPNTSGAAHSPKNTPKASRDRRLDVFRGFAILTIFINHVPGNAFEKFTSRNWGFSDAAEAFVLMSGIAVGLAYTGTFQRGEFMNGAKKMWARAFKLYWSHLLVIAACFAILAISIGFFDTQKMIRAVSLQPLIEHPILASIGVPLLTYQIGYVNILPLYMLLIMMAPAFLWLGVKNHWLLIGLSAFVWFALHILFYNGIYINMPNWPHDGRWFLNPFAWQFIFVIGIVGGMSTRTGKQIAPFHPVLYILALAYTLFSFYWIQMHMGALPFNDELPRIFKDFNKSYLSLPRLLHVLSMAYLIINTKWPSWIATSRLWNGLELMGKHGLPVFAVGTVLSILLQCFRQIITPTLLIDIILFSIGIAVQYYVAVYASGNRKRGADRALKNAKPAPIHDGLIR</sequence>
<evidence type="ECO:0000313" key="2">
    <source>
        <dbReference type="EMBL" id="MFC7292090.1"/>
    </source>
</evidence>
<dbReference type="RefSeq" id="WP_382167331.1">
    <property type="nucleotide sequence ID" value="NZ_JBHTBR010000005.1"/>
</dbReference>
<keyword evidence="1" id="KW-1133">Transmembrane helix</keyword>
<feature type="transmembrane region" description="Helical" evidence="1">
    <location>
        <begin position="96"/>
        <end position="118"/>
    </location>
</feature>
<dbReference type="InterPro" id="IPR014550">
    <property type="entry name" value="UCP028704_OpgC"/>
</dbReference>
<dbReference type="EMBL" id="JBHTBR010000005">
    <property type="protein sequence ID" value="MFC7292090.1"/>
    <property type="molecule type" value="Genomic_DNA"/>
</dbReference>
<proteinExistence type="predicted"/>
<name>A0ABW2ILS3_9PROT</name>
<organism evidence="2 3">
    <name type="scientific">Hirschia litorea</name>
    <dbReference type="NCBI Taxonomy" id="1199156"/>
    <lineage>
        <taxon>Bacteria</taxon>
        <taxon>Pseudomonadati</taxon>
        <taxon>Pseudomonadota</taxon>
        <taxon>Alphaproteobacteria</taxon>
        <taxon>Hyphomonadales</taxon>
        <taxon>Hyphomonadaceae</taxon>
        <taxon>Hirschia</taxon>
    </lineage>
</organism>
<evidence type="ECO:0000256" key="1">
    <source>
        <dbReference type="SAM" id="Phobius"/>
    </source>
</evidence>
<dbReference type="PANTHER" id="PTHR38592">
    <property type="entry name" value="BLL4819 PROTEIN"/>
    <property type="match status" value="1"/>
</dbReference>
<dbReference type="Pfam" id="PF10129">
    <property type="entry name" value="OpgC_C"/>
    <property type="match status" value="1"/>
</dbReference>